<evidence type="ECO:0000313" key="2">
    <source>
        <dbReference type="EMBL" id="TVZ71828.1"/>
    </source>
</evidence>
<dbReference type="AlphaFoldDB" id="A0A542BPZ2"/>
<feature type="signal peptide" evidence="1">
    <location>
        <begin position="1"/>
        <end position="17"/>
    </location>
</feature>
<evidence type="ECO:0000256" key="1">
    <source>
        <dbReference type="SAM" id="SignalP"/>
    </source>
</evidence>
<organism evidence="2">
    <name type="scientific">Serratia fonticola</name>
    <dbReference type="NCBI Taxonomy" id="47917"/>
    <lineage>
        <taxon>Bacteria</taxon>
        <taxon>Pseudomonadati</taxon>
        <taxon>Pseudomonadota</taxon>
        <taxon>Gammaproteobacteria</taxon>
        <taxon>Enterobacterales</taxon>
        <taxon>Yersiniaceae</taxon>
        <taxon>Serratia</taxon>
    </lineage>
</organism>
<dbReference type="OrthoDB" id="39667at1903411"/>
<feature type="chain" id="PRO_5022202975" description="Fimbrial protein" evidence="1">
    <location>
        <begin position="18"/>
        <end position="122"/>
    </location>
</feature>
<sequence>MRLFFLILVLFPATSFAMLKDLSATIGNESLQIPASCIESINSEVEGQPINSGIRITLKTPCSKQLSDFTAKNIGHNLTISYGGAVFQTAIIVSRIPAHFRMAITSSNQVIARQIIEDTQQR</sequence>
<proteinExistence type="predicted"/>
<dbReference type="EMBL" id="VISQ01000001">
    <property type="protein sequence ID" value="TVZ71828.1"/>
    <property type="molecule type" value="Genomic_DNA"/>
</dbReference>
<comment type="caution">
    <text evidence="2">The sequence shown here is derived from an EMBL/GenBank/DDBJ whole genome shotgun (WGS) entry which is preliminary data.</text>
</comment>
<accession>A0A542BPZ2</accession>
<reference evidence="2" key="2">
    <citation type="submission" date="2019-08" db="EMBL/GenBank/DDBJ databases">
        <title>Investigation of anaerobic lignin degradation for improved lignocellulosic biofuels.</title>
        <authorList>
            <person name="Deangelis K.PhD."/>
        </authorList>
    </citation>
    <scope>NUCLEOTIDE SEQUENCE [LARGE SCALE GENOMIC DNA]</scope>
    <source>
        <strain evidence="2">128R</strain>
    </source>
</reference>
<evidence type="ECO:0008006" key="3">
    <source>
        <dbReference type="Google" id="ProtNLM"/>
    </source>
</evidence>
<protein>
    <recommendedName>
        <fullName evidence="3">Fimbrial protein</fullName>
    </recommendedName>
</protein>
<keyword evidence="1" id="KW-0732">Signal</keyword>
<gene>
    <name evidence="2" type="ORF">FHU10_4482</name>
</gene>
<name>A0A542BPZ2_SERFO</name>
<reference evidence="2" key="1">
    <citation type="submission" date="2019-06" db="EMBL/GenBank/DDBJ databases">
        <authorList>
            <person name="Deangelis K."/>
            <person name="Huntemann M."/>
            <person name="Clum A."/>
            <person name="Pillay M."/>
            <person name="Palaniappan K."/>
            <person name="Varghese N."/>
            <person name="Mikhailova N."/>
            <person name="Stamatis D."/>
            <person name="Reddy T."/>
            <person name="Daum C."/>
            <person name="Shapiro N."/>
            <person name="Ivanova N."/>
            <person name="Kyrpides N."/>
            <person name="Woyke T."/>
        </authorList>
    </citation>
    <scope>NUCLEOTIDE SEQUENCE [LARGE SCALE GENOMIC DNA]</scope>
    <source>
        <strain evidence="2">128R</strain>
    </source>
</reference>